<protein>
    <submittedName>
        <fullName evidence="2">Uncharacterized protein</fullName>
    </submittedName>
</protein>
<sequence length="214" mass="24595">MNLTIKTTASEELDKLADLRGRLALEARREEKRKEEEARRLAVGRRAMIKVAASEERETVRRKAVQGRAEENPNLPSPVRRAKQRLAKSLKMEAERRQREEEEKSKTQAEIFRKRDERINRYLARQREKLKKVPGRKPERKSHSIRAIAATSPVDGRVFLSEAQARDFNRAVIDPISPVEEVPRSPRLPDSLASSESVDIEDESELIDDLLIGI</sequence>
<feature type="region of interest" description="Disordered" evidence="1">
    <location>
        <begin position="52"/>
        <end position="109"/>
    </location>
</feature>
<reference evidence="2 3" key="1">
    <citation type="submission" date="2008-07" db="EMBL/GenBank/DDBJ databases">
        <authorList>
            <person name="El-Sayed N."/>
            <person name="Caler E."/>
            <person name="Inman J."/>
            <person name="Amedeo P."/>
            <person name="Hass B."/>
            <person name="Wortman J."/>
        </authorList>
    </citation>
    <scope>NUCLEOTIDE SEQUENCE [LARGE SCALE GENOMIC DNA]</scope>
    <source>
        <strain evidence="3">ATCC 50983 / TXsc</strain>
    </source>
</reference>
<dbReference type="AlphaFoldDB" id="C5L858"/>
<keyword evidence="3" id="KW-1185">Reference proteome</keyword>
<proteinExistence type="predicted"/>
<dbReference type="GeneID" id="9059469"/>
<dbReference type="InParanoid" id="C5L858"/>
<gene>
    <name evidence="2" type="ORF">Pmar_PMAR003938</name>
</gene>
<feature type="compositionally biased region" description="Basic and acidic residues" evidence="1">
    <location>
        <begin position="90"/>
        <end position="109"/>
    </location>
</feature>
<accession>C5L858</accession>
<organism evidence="3">
    <name type="scientific">Perkinsus marinus (strain ATCC 50983 / TXsc)</name>
    <dbReference type="NCBI Taxonomy" id="423536"/>
    <lineage>
        <taxon>Eukaryota</taxon>
        <taxon>Sar</taxon>
        <taxon>Alveolata</taxon>
        <taxon>Perkinsozoa</taxon>
        <taxon>Perkinsea</taxon>
        <taxon>Perkinsida</taxon>
        <taxon>Perkinsidae</taxon>
        <taxon>Perkinsus</taxon>
    </lineage>
</organism>
<dbReference type="EMBL" id="GG680048">
    <property type="protein sequence ID" value="EER07084.1"/>
    <property type="molecule type" value="Genomic_DNA"/>
</dbReference>
<evidence type="ECO:0000313" key="3">
    <source>
        <dbReference type="Proteomes" id="UP000007800"/>
    </source>
</evidence>
<feature type="region of interest" description="Disordered" evidence="1">
    <location>
        <begin position="178"/>
        <end position="200"/>
    </location>
</feature>
<evidence type="ECO:0000256" key="1">
    <source>
        <dbReference type="SAM" id="MobiDB-lite"/>
    </source>
</evidence>
<dbReference type="RefSeq" id="XP_002775268.1">
    <property type="nucleotide sequence ID" value="XM_002775222.1"/>
</dbReference>
<evidence type="ECO:0000313" key="2">
    <source>
        <dbReference type="EMBL" id="EER07084.1"/>
    </source>
</evidence>
<dbReference type="Proteomes" id="UP000007800">
    <property type="component" value="Unassembled WGS sequence"/>
</dbReference>
<name>C5L858_PERM5</name>